<reference evidence="2" key="1">
    <citation type="submission" date="2013-09" db="EMBL/GenBank/DDBJ databases">
        <title>The Genome Sequence of Anopheles culicifacies species A.</title>
        <authorList>
            <consortium name="The Broad Institute Genomics Platform"/>
            <person name="Neafsey D.E."/>
            <person name="Besansky N."/>
            <person name="Howell P."/>
            <person name="Walton C."/>
            <person name="Young S.K."/>
            <person name="Zeng Q."/>
            <person name="Gargeya S."/>
            <person name="Fitzgerald M."/>
            <person name="Haas B."/>
            <person name="Abouelleil A."/>
            <person name="Allen A.W."/>
            <person name="Alvarado L."/>
            <person name="Arachchi H.M."/>
            <person name="Berlin A.M."/>
            <person name="Chapman S.B."/>
            <person name="Gainer-Dewar J."/>
            <person name="Goldberg J."/>
            <person name="Griggs A."/>
            <person name="Gujja S."/>
            <person name="Hansen M."/>
            <person name="Howarth C."/>
            <person name="Imamovic A."/>
            <person name="Ireland A."/>
            <person name="Larimer J."/>
            <person name="McCowan C."/>
            <person name="Murphy C."/>
            <person name="Pearson M."/>
            <person name="Poon T.W."/>
            <person name="Priest M."/>
            <person name="Roberts A."/>
            <person name="Saif S."/>
            <person name="Shea T."/>
            <person name="Sisk P."/>
            <person name="Sykes S."/>
            <person name="Wortman J."/>
            <person name="Nusbaum C."/>
            <person name="Birren B."/>
        </authorList>
    </citation>
    <scope>NUCLEOTIDE SEQUENCE [LARGE SCALE GENOMIC DNA]</scope>
    <source>
        <strain evidence="2">A-37</strain>
    </source>
</reference>
<dbReference type="Proteomes" id="UP000075883">
    <property type="component" value="Unassembled WGS sequence"/>
</dbReference>
<reference evidence="1" key="2">
    <citation type="submission" date="2020-05" db="UniProtKB">
        <authorList>
            <consortium name="EnsemblMetazoa"/>
        </authorList>
    </citation>
    <scope>IDENTIFICATION</scope>
    <source>
        <strain evidence="1">A-37</strain>
    </source>
</reference>
<dbReference type="EMBL" id="AXCM01009082">
    <property type="status" value="NOT_ANNOTATED_CDS"/>
    <property type="molecule type" value="Genomic_DNA"/>
</dbReference>
<dbReference type="VEuPathDB" id="VectorBase:ACUA004453"/>
<dbReference type="EMBL" id="AXCM01009083">
    <property type="status" value="NOT_ANNOTATED_CDS"/>
    <property type="molecule type" value="Genomic_DNA"/>
</dbReference>
<name>A0A182LXP8_9DIPT</name>
<proteinExistence type="predicted"/>
<sequence>MDKIRNMTDVLNMDPSTHVIPTQVGFKVIGKEFEIHFDRINVTHTGDDQDSSHPPPPQHDYIPTLVKRKTYVWEITRRQPTANITVPVFLGKHDKQAIPPFQNALPPPDSDAKRDDQIELLHQRCQVGAQLLDFHPLLLYGALLQEDSFLEMSYLDHYSGSAVLRYDAVRTSRRFPIQYDRIVHTAHAPIDQMHHGTVHERLQCLVVRVAIERVRRRVQYPQQRESPHDQATVQRGKQIVTHAQINELRQLPPFKRKPGEEIAAKI</sequence>
<dbReference type="AlphaFoldDB" id="A0A182LXP8"/>
<keyword evidence="2" id="KW-1185">Reference proteome</keyword>
<dbReference type="EMBL" id="AXCM01009084">
    <property type="status" value="NOT_ANNOTATED_CDS"/>
    <property type="molecule type" value="Genomic_DNA"/>
</dbReference>
<dbReference type="EMBL" id="AXCM01009085">
    <property type="status" value="NOT_ANNOTATED_CDS"/>
    <property type="molecule type" value="Genomic_DNA"/>
</dbReference>
<protein>
    <submittedName>
        <fullName evidence="1">Uncharacterized protein</fullName>
    </submittedName>
</protein>
<accession>A0A182LXP8</accession>
<organism evidence="1 2">
    <name type="scientific">Anopheles culicifacies</name>
    <dbReference type="NCBI Taxonomy" id="139723"/>
    <lineage>
        <taxon>Eukaryota</taxon>
        <taxon>Metazoa</taxon>
        <taxon>Ecdysozoa</taxon>
        <taxon>Arthropoda</taxon>
        <taxon>Hexapoda</taxon>
        <taxon>Insecta</taxon>
        <taxon>Pterygota</taxon>
        <taxon>Neoptera</taxon>
        <taxon>Endopterygota</taxon>
        <taxon>Diptera</taxon>
        <taxon>Nematocera</taxon>
        <taxon>Culicoidea</taxon>
        <taxon>Culicidae</taxon>
        <taxon>Anophelinae</taxon>
        <taxon>Anopheles</taxon>
        <taxon>culicifacies species complex</taxon>
    </lineage>
</organism>
<evidence type="ECO:0000313" key="1">
    <source>
        <dbReference type="EnsemblMetazoa" id="ACUA004453-PA"/>
    </source>
</evidence>
<dbReference type="EnsemblMetazoa" id="ACUA004453-RA">
    <property type="protein sequence ID" value="ACUA004453-PA"/>
    <property type="gene ID" value="ACUA004453"/>
</dbReference>
<evidence type="ECO:0000313" key="2">
    <source>
        <dbReference type="Proteomes" id="UP000075883"/>
    </source>
</evidence>